<feature type="transmembrane region" description="Helical" evidence="11">
    <location>
        <begin position="59"/>
        <end position="77"/>
    </location>
</feature>
<feature type="transmembrane region" description="Helical" evidence="11">
    <location>
        <begin position="352"/>
        <end position="370"/>
    </location>
</feature>
<comment type="similarity">
    <text evidence="11">Belongs to the SEDS family. MrdB/RodA subfamily.</text>
</comment>
<name>A0A4R1N8D6_9RHOB</name>
<dbReference type="NCBIfam" id="TIGR02210">
    <property type="entry name" value="rodA_shape"/>
    <property type="match status" value="1"/>
</dbReference>
<evidence type="ECO:0000256" key="5">
    <source>
        <dbReference type="ARBA" id="ARBA00022692"/>
    </source>
</evidence>
<dbReference type="EMBL" id="SMGR01000006">
    <property type="protein sequence ID" value="TCK98943.1"/>
    <property type="molecule type" value="Genomic_DNA"/>
</dbReference>
<evidence type="ECO:0000256" key="8">
    <source>
        <dbReference type="ARBA" id="ARBA00022989"/>
    </source>
</evidence>
<keyword evidence="2 11" id="KW-1003">Cell membrane</keyword>
<evidence type="ECO:0000313" key="12">
    <source>
        <dbReference type="EMBL" id="TCK98943.1"/>
    </source>
</evidence>
<dbReference type="Proteomes" id="UP000295673">
    <property type="component" value="Unassembled WGS sequence"/>
</dbReference>
<dbReference type="UniPathway" id="UPA00219"/>
<dbReference type="InterPro" id="IPR018365">
    <property type="entry name" value="Cell_cycle_FtsW-rel_CS"/>
</dbReference>
<keyword evidence="4 11" id="KW-0808">Transferase</keyword>
<keyword evidence="6 11" id="KW-0133">Cell shape</keyword>
<keyword evidence="5 11" id="KW-0812">Transmembrane</keyword>
<dbReference type="HAMAP" id="MF_02079">
    <property type="entry name" value="PGT_RodA"/>
    <property type="match status" value="1"/>
</dbReference>
<keyword evidence="10 11" id="KW-0961">Cell wall biogenesis/degradation</keyword>
<proteinExistence type="inferred from homology"/>
<dbReference type="OrthoDB" id="9768187at2"/>
<dbReference type="EC" id="2.4.99.28" evidence="11"/>
<dbReference type="PROSITE" id="PS00428">
    <property type="entry name" value="FTSW_RODA_SPOVE"/>
    <property type="match status" value="1"/>
</dbReference>
<comment type="catalytic activity">
    <reaction evidence="11">
        <text>[GlcNAc-(1-&gt;4)-Mur2Ac(oyl-L-Ala-gamma-D-Glu-L-Lys-D-Ala-D-Ala)](n)-di-trans,octa-cis-undecaprenyl diphosphate + beta-D-GlcNAc-(1-&gt;4)-Mur2Ac(oyl-L-Ala-gamma-D-Glu-L-Lys-D-Ala-D-Ala)-di-trans,octa-cis-undecaprenyl diphosphate = [GlcNAc-(1-&gt;4)-Mur2Ac(oyl-L-Ala-gamma-D-Glu-L-Lys-D-Ala-D-Ala)](n+1)-di-trans,octa-cis-undecaprenyl diphosphate + di-trans,octa-cis-undecaprenyl diphosphate + H(+)</text>
        <dbReference type="Rhea" id="RHEA:23708"/>
        <dbReference type="Rhea" id="RHEA-COMP:9602"/>
        <dbReference type="Rhea" id="RHEA-COMP:9603"/>
        <dbReference type="ChEBI" id="CHEBI:15378"/>
        <dbReference type="ChEBI" id="CHEBI:58405"/>
        <dbReference type="ChEBI" id="CHEBI:60033"/>
        <dbReference type="ChEBI" id="CHEBI:78435"/>
        <dbReference type="EC" id="2.4.99.28"/>
    </reaction>
</comment>
<evidence type="ECO:0000256" key="6">
    <source>
        <dbReference type="ARBA" id="ARBA00022960"/>
    </source>
</evidence>
<evidence type="ECO:0000256" key="7">
    <source>
        <dbReference type="ARBA" id="ARBA00022984"/>
    </source>
</evidence>
<dbReference type="PANTHER" id="PTHR30474:SF1">
    <property type="entry name" value="PEPTIDOGLYCAN GLYCOSYLTRANSFERASE MRDB"/>
    <property type="match status" value="1"/>
</dbReference>
<reference evidence="12 13" key="1">
    <citation type="submission" date="2019-03" db="EMBL/GenBank/DDBJ databases">
        <title>Genomic Encyclopedia of Archaeal and Bacterial Type Strains, Phase II (KMG-II): from individual species to whole genera.</title>
        <authorList>
            <person name="Goeker M."/>
        </authorList>
    </citation>
    <scope>NUCLEOTIDE SEQUENCE [LARGE SCALE GENOMIC DNA]</scope>
    <source>
        <strain evidence="12 13">DSM 26433</strain>
    </source>
</reference>
<feature type="transmembrane region" description="Helical" evidence="11">
    <location>
        <begin position="20"/>
        <end position="47"/>
    </location>
</feature>
<evidence type="ECO:0000256" key="2">
    <source>
        <dbReference type="ARBA" id="ARBA00022475"/>
    </source>
</evidence>
<protein>
    <recommendedName>
        <fullName evidence="11">Peptidoglycan glycosyltransferase MrdB</fullName>
        <shortName evidence="11">PGT</shortName>
        <ecNumber evidence="11">2.4.99.28</ecNumber>
    </recommendedName>
    <alternativeName>
        <fullName evidence="11">Cell elongation protein RodA</fullName>
    </alternativeName>
    <alternativeName>
        <fullName evidence="11">Cell wall polymerase</fullName>
    </alternativeName>
    <alternativeName>
        <fullName evidence="11">Peptidoglycan polymerase</fullName>
        <shortName evidence="11">PG polymerase</shortName>
    </alternativeName>
</protein>
<feature type="transmembrane region" description="Helical" evidence="11">
    <location>
        <begin position="319"/>
        <end position="346"/>
    </location>
</feature>
<evidence type="ECO:0000256" key="10">
    <source>
        <dbReference type="ARBA" id="ARBA00023316"/>
    </source>
</evidence>
<dbReference type="PANTHER" id="PTHR30474">
    <property type="entry name" value="CELL CYCLE PROTEIN"/>
    <property type="match status" value="1"/>
</dbReference>
<evidence type="ECO:0000256" key="9">
    <source>
        <dbReference type="ARBA" id="ARBA00023136"/>
    </source>
</evidence>
<comment type="caution">
    <text evidence="12">The sequence shown here is derived from an EMBL/GenBank/DDBJ whole genome shotgun (WGS) entry which is preliminary data.</text>
</comment>
<sequence length="379" mass="41488">MSYLEYSVKHVPSGPRKILHLNWALFLLISAVAGVGFLMLYSVAGGSFSPWAEPQMKRYAMGVVLMLVIAMVPIWFWRSISGAAYLGSLVLLVLVEIIGSVGMGAQRWIDLGFMRLQPSELMKVTLVMALAAYYDWLPPRKTSRPQYVLLPVLLILIPTALVLRQPDLGTSILLLTGGAIVMFAAGVHWGYFTAVLSMGVGLVFAVFRSRDTSWQLLKDYQYRRIDTFLDPASDPLGAGYHITQSKIALGSGGWTGRGFMQGTQSRLNFLPEKHTDFIFTTLAEEFGYIGAVSLLALYALIILFCVASAVTNRDRFASLLTIGIAGAFFLFFAVNMSMVMGLAPVVGVPLPLVSYGGSAMLVLMMAFGLVQSAHVHRPR</sequence>
<keyword evidence="9 11" id="KW-0472">Membrane</keyword>
<keyword evidence="7 11" id="KW-0573">Peptidoglycan synthesis</keyword>
<dbReference type="GO" id="GO:0071555">
    <property type="term" value="P:cell wall organization"/>
    <property type="evidence" value="ECO:0007669"/>
    <property type="project" value="UniProtKB-KW"/>
</dbReference>
<comment type="pathway">
    <text evidence="11">Cell wall biogenesis; peptidoglycan biosynthesis.</text>
</comment>
<dbReference type="RefSeq" id="WP_132862113.1">
    <property type="nucleotide sequence ID" value="NZ_SMGR01000006.1"/>
</dbReference>
<comment type="subcellular location">
    <subcellularLocation>
        <location evidence="11">Cell inner membrane</location>
        <topology evidence="11">Multi-pass membrane protein</topology>
    </subcellularLocation>
    <subcellularLocation>
        <location evidence="1">Membrane</location>
        <topology evidence="1">Multi-pass membrane protein</topology>
    </subcellularLocation>
</comment>
<keyword evidence="13" id="KW-1185">Reference proteome</keyword>
<dbReference type="GO" id="GO:0009252">
    <property type="term" value="P:peptidoglycan biosynthetic process"/>
    <property type="evidence" value="ECO:0007669"/>
    <property type="project" value="UniProtKB-UniRule"/>
</dbReference>
<keyword evidence="8 11" id="KW-1133">Transmembrane helix</keyword>
<keyword evidence="11" id="KW-0997">Cell inner membrane</keyword>
<comment type="function">
    <text evidence="11">Peptidoglycan polymerase that is essential for cell wall elongation.</text>
</comment>
<dbReference type="GO" id="GO:0032153">
    <property type="term" value="C:cell division site"/>
    <property type="evidence" value="ECO:0007669"/>
    <property type="project" value="TreeGrafter"/>
</dbReference>
<organism evidence="12 13">
    <name type="scientific">Shimia isoporae</name>
    <dbReference type="NCBI Taxonomy" id="647720"/>
    <lineage>
        <taxon>Bacteria</taxon>
        <taxon>Pseudomonadati</taxon>
        <taxon>Pseudomonadota</taxon>
        <taxon>Alphaproteobacteria</taxon>
        <taxon>Rhodobacterales</taxon>
        <taxon>Roseobacteraceae</taxon>
    </lineage>
</organism>
<evidence type="ECO:0000256" key="4">
    <source>
        <dbReference type="ARBA" id="ARBA00022679"/>
    </source>
</evidence>
<feature type="transmembrane region" description="Helical" evidence="11">
    <location>
        <begin position="83"/>
        <end position="104"/>
    </location>
</feature>
<keyword evidence="3 11" id="KW-0328">Glycosyltransferase</keyword>
<dbReference type="Pfam" id="PF01098">
    <property type="entry name" value="FTSW_RODA_SPOVE"/>
    <property type="match status" value="1"/>
</dbReference>
<dbReference type="GO" id="GO:0051301">
    <property type="term" value="P:cell division"/>
    <property type="evidence" value="ECO:0007669"/>
    <property type="project" value="InterPro"/>
</dbReference>
<dbReference type="AlphaFoldDB" id="A0A4R1N8D6"/>
<evidence type="ECO:0000256" key="11">
    <source>
        <dbReference type="HAMAP-Rule" id="MF_02079"/>
    </source>
</evidence>
<dbReference type="GO" id="GO:0008955">
    <property type="term" value="F:peptidoglycan glycosyltransferase activity"/>
    <property type="evidence" value="ECO:0007669"/>
    <property type="project" value="UniProtKB-UniRule"/>
</dbReference>
<evidence type="ECO:0000256" key="3">
    <source>
        <dbReference type="ARBA" id="ARBA00022676"/>
    </source>
</evidence>
<dbReference type="InterPro" id="IPR001182">
    <property type="entry name" value="FtsW/RodA"/>
</dbReference>
<feature type="transmembrane region" description="Helical" evidence="11">
    <location>
        <begin position="146"/>
        <end position="163"/>
    </location>
</feature>
<evidence type="ECO:0000313" key="13">
    <source>
        <dbReference type="Proteomes" id="UP000295673"/>
    </source>
</evidence>
<gene>
    <name evidence="11" type="primary">mrdB</name>
    <name evidence="11" type="synonym">rodA</name>
    <name evidence="12" type="ORF">BXY66_4006</name>
</gene>
<feature type="transmembrane region" description="Helical" evidence="11">
    <location>
        <begin position="175"/>
        <end position="207"/>
    </location>
</feature>
<evidence type="ECO:0000256" key="1">
    <source>
        <dbReference type="ARBA" id="ARBA00004141"/>
    </source>
</evidence>
<dbReference type="GO" id="GO:0015648">
    <property type="term" value="F:lipid-linked peptidoglycan transporter activity"/>
    <property type="evidence" value="ECO:0007669"/>
    <property type="project" value="TreeGrafter"/>
</dbReference>
<accession>A0A4R1N8D6</accession>
<dbReference type="InterPro" id="IPR011923">
    <property type="entry name" value="RodA/MrdB"/>
</dbReference>
<dbReference type="GO" id="GO:0005886">
    <property type="term" value="C:plasma membrane"/>
    <property type="evidence" value="ECO:0007669"/>
    <property type="project" value="UniProtKB-SubCell"/>
</dbReference>
<dbReference type="GO" id="GO:0008360">
    <property type="term" value="P:regulation of cell shape"/>
    <property type="evidence" value="ECO:0007669"/>
    <property type="project" value="UniProtKB-KW"/>
</dbReference>
<feature type="transmembrane region" description="Helical" evidence="11">
    <location>
        <begin position="286"/>
        <end position="307"/>
    </location>
</feature>